<evidence type="ECO:0000256" key="6">
    <source>
        <dbReference type="RuleBase" id="RU367022"/>
    </source>
</evidence>
<keyword evidence="4 6" id="KW-1133">Transmembrane helix</keyword>
<dbReference type="GO" id="GO:0005886">
    <property type="term" value="C:plasma membrane"/>
    <property type="evidence" value="ECO:0007669"/>
    <property type="project" value="TreeGrafter"/>
</dbReference>
<keyword evidence="5 6" id="KW-0472">Membrane</keyword>
<reference evidence="7 8" key="1">
    <citation type="submission" date="2019-05" db="EMBL/GenBank/DDBJ databases">
        <title>Mikania micrantha, genome provides insights into the molecular mechanism of rapid growth.</title>
        <authorList>
            <person name="Liu B."/>
        </authorList>
    </citation>
    <scope>NUCLEOTIDE SEQUENCE [LARGE SCALE GENOMIC DNA]</scope>
    <source>
        <strain evidence="7">NLD-2019</strain>
        <tissue evidence="7">Leaf</tissue>
    </source>
</reference>
<dbReference type="PANTHER" id="PTHR12483">
    <property type="entry name" value="SOLUTE CARRIER FAMILY 31 COPPER TRANSPORTERS"/>
    <property type="match status" value="1"/>
</dbReference>
<keyword evidence="6" id="KW-0186">Copper</keyword>
<dbReference type="EMBL" id="SZYD01000005">
    <property type="protein sequence ID" value="KAD6119784.1"/>
    <property type="molecule type" value="Genomic_DNA"/>
</dbReference>
<accession>A0A5N6PED3</accession>
<dbReference type="Proteomes" id="UP000326396">
    <property type="component" value="Linkage Group LG13"/>
</dbReference>
<sequence>MMNTNVTGNKTNNYTSDRLILALPPMMDTGTATMDMPHKKKMTMHMTLYWGKDALILFDGWPETSAGMYVLSLVFVFFLALLVEFLAHYNRKMTKSDKASLGLAQTLVYTLRVGSGFMVMLAVMSFNVGVLLAAVFGHALGFFFFQVIVKSSSKTNTDLTCGALTSMAIVMTVVVAGAESEERRRWRWNSR</sequence>
<evidence type="ECO:0000256" key="5">
    <source>
        <dbReference type="ARBA" id="ARBA00023136"/>
    </source>
</evidence>
<dbReference type="GO" id="GO:0005375">
    <property type="term" value="F:copper ion transmembrane transporter activity"/>
    <property type="evidence" value="ECO:0007669"/>
    <property type="project" value="UniProtKB-UniRule"/>
</dbReference>
<comment type="similarity">
    <text evidence="1 6">Belongs to the copper transporter (Ctr) (TC 1.A.56) family. SLC31A subfamily.</text>
</comment>
<comment type="subcellular location">
    <subcellularLocation>
        <location evidence="6">Membrane</location>
        <topology evidence="6">Multi-pass membrane protein</topology>
    </subcellularLocation>
</comment>
<comment type="caution">
    <text evidence="7">The sequence shown here is derived from an EMBL/GenBank/DDBJ whole genome shotgun (WGS) entry which is preliminary data.</text>
</comment>
<organism evidence="7 8">
    <name type="scientific">Mikania micrantha</name>
    <name type="common">bitter vine</name>
    <dbReference type="NCBI Taxonomy" id="192012"/>
    <lineage>
        <taxon>Eukaryota</taxon>
        <taxon>Viridiplantae</taxon>
        <taxon>Streptophyta</taxon>
        <taxon>Embryophyta</taxon>
        <taxon>Tracheophyta</taxon>
        <taxon>Spermatophyta</taxon>
        <taxon>Magnoliopsida</taxon>
        <taxon>eudicotyledons</taxon>
        <taxon>Gunneridae</taxon>
        <taxon>Pentapetalae</taxon>
        <taxon>asterids</taxon>
        <taxon>campanulids</taxon>
        <taxon>Asterales</taxon>
        <taxon>Asteraceae</taxon>
        <taxon>Asteroideae</taxon>
        <taxon>Heliantheae alliance</taxon>
        <taxon>Eupatorieae</taxon>
        <taxon>Mikania</taxon>
    </lineage>
</organism>
<evidence type="ECO:0000256" key="2">
    <source>
        <dbReference type="ARBA" id="ARBA00022692"/>
    </source>
</evidence>
<evidence type="ECO:0000313" key="8">
    <source>
        <dbReference type="Proteomes" id="UP000326396"/>
    </source>
</evidence>
<dbReference type="PANTHER" id="PTHR12483:SF24">
    <property type="entry name" value="COPPER TRANSPORTER 2-RELATED"/>
    <property type="match status" value="1"/>
</dbReference>
<keyword evidence="8" id="KW-1185">Reference proteome</keyword>
<proteinExistence type="inferred from homology"/>
<dbReference type="OrthoDB" id="73901at2759"/>
<feature type="transmembrane region" description="Helical" evidence="6">
    <location>
        <begin position="161"/>
        <end position="178"/>
    </location>
</feature>
<gene>
    <name evidence="7" type="ORF">E3N88_11055</name>
</gene>
<evidence type="ECO:0000256" key="1">
    <source>
        <dbReference type="ARBA" id="ARBA00006921"/>
    </source>
</evidence>
<keyword evidence="2 6" id="KW-0812">Transmembrane</keyword>
<keyword evidence="6" id="KW-0813">Transport</keyword>
<evidence type="ECO:0000313" key="7">
    <source>
        <dbReference type="EMBL" id="KAD6119784.1"/>
    </source>
</evidence>
<protein>
    <recommendedName>
        <fullName evidence="6">Copper transport protein</fullName>
    </recommendedName>
</protein>
<evidence type="ECO:0000256" key="3">
    <source>
        <dbReference type="ARBA" id="ARBA00022796"/>
    </source>
</evidence>
<evidence type="ECO:0000256" key="4">
    <source>
        <dbReference type="ARBA" id="ARBA00022989"/>
    </source>
</evidence>
<feature type="transmembrane region" description="Helical" evidence="6">
    <location>
        <begin position="130"/>
        <end position="149"/>
    </location>
</feature>
<feature type="transmembrane region" description="Helical" evidence="6">
    <location>
        <begin position="66"/>
        <end position="87"/>
    </location>
</feature>
<keyword evidence="6" id="KW-0406">Ion transport</keyword>
<name>A0A5N6PED3_9ASTR</name>
<keyword evidence="3 6" id="KW-0187">Copper transport</keyword>
<dbReference type="Pfam" id="PF04145">
    <property type="entry name" value="Ctr"/>
    <property type="match status" value="2"/>
</dbReference>
<dbReference type="InterPro" id="IPR007274">
    <property type="entry name" value="Cop_transporter"/>
</dbReference>
<dbReference type="AlphaFoldDB" id="A0A5N6PED3"/>